<name>A0A9P6X9I8_RHIOR</name>
<dbReference type="OrthoDB" id="10276088at2759"/>
<organism evidence="1 2">
    <name type="scientific">Rhizopus oryzae</name>
    <name type="common">Mucormycosis agent</name>
    <name type="synonym">Rhizopus arrhizus var. delemar</name>
    <dbReference type="NCBI Taxonomy" id="64495"/>
    <lineage>
        <taxon>Eukaryota</taxon>
        <taxon>Fungi</taxon>
        <taxon>Fungi incertae sedis</taxon>
        <taxon>Mucoromycota</taxon>
        <taxon>Mucoromycotina</taxon>
        <taxon>Mucoromycetes</taxon>
        <taxon>Mucorales</taxon>
        <taxon>Mucorineae</taxon>
        <taxon>Rhizopodaceae</taxon>
        <taxon>Rhizopus</taxon>
    </lineage>
</organism>
<dbReference type="AlphaFoldDB" id="A0A9P6X9I8"/>
<evidence type="ECO:0000313" key="2">
    <source>
        <dbReference type="Proteomes" id="UP000716291"/>
    </source>
</evidence>
<reference evidence="1" key="1">
    <citation type="journal article" date="2020" name="Microb. Genom.">
        <title>Genetic diversity of clinical and environmental Mucorales isolates obtained from an investigation of mucormycosis cases among solid organ transplant recipients.</title>
        <authorList>
            <person name="Nguyen M.H."/>
            <person name="Kaul D."/>
            <person name="Muto C."/>
            <person name="Cheng S.J."/>
            <person name="Richter R.A."/>
            <person name="Bruno V.M."/>
            <person name="Liu G."/>
            <person name="Beyhan S."/>
            <person name="Sundermann A.J."/>
            <person name="Mounaud S."/>
            <person name="Pasculle A.W."/>
            <person name="Nierman W.C."/>
            <person name="Driscoll E."/>
            <person name="Cumbie R."/>
            <person name="Clancy C.J."/>
            <person name="Dupont C.L."/>
        </authorList>
    </citation>
    <scope>NUCLEOTIDE SEQUENCE</scope>
    <source>
        <strain evidence="1">GL11</strain>
    </source>
</reference>
<protein>
    <submittedName>
        <fullName evidence="1">Uncharacterized protein</fullName>
    </submittedName>
</protein>
<proteinExistence type="predicted"/>
<keyword evidence="2" id="KW-1185">Reference proteome</keyword>
<gene>
    <name evidence="1" type="ORF">G6F64_006030</name>
</gene>
<comment type="caution">
    <text evidence="1">The sequence shown here is derived from an EMBL/GenBank/DDBJ whole genome shotgun (WGS) entry which is preliminary data.</text>
</comment>
<accession>A0A9P6X9I8</accession>
<evidence type="ECO:0000313" key="1">
    <source>
        <dbReference type="EMBL" id="KAG1308461.1"/>
    </source>
</evidence>
<sequence>MSSFSPVNSETVERIEPDDLKREYDSILQQSTITSHEISKKKFLPHRLLVKARSRLFTDESSIGKRTSLLLYKFNTQTFCSLPTVSQRISSKNAGDDNNPLDEIAKQSSKLKIKGKAFSKKLKRKFSLQHQC</sequence>
<dbReference type="EMBL" id="JAANQT010000777">
    <property type="protein sequence ID" value="KAG1308461.1"/>
    <property type="molecule type" value="Genomic_DNA"/>
</dbReference>
<dbReference type="Proteomes" id="UP000716291">
    <property type="component" value="Unassembled WGS sequence"/>
</dbReference>